<protein>
    <submittedName>
        <fullName evidence="1">Uncharacterized protein</fullName>
    </submittedName>
</protein>
<comment type="caution">
    <text evidence="1">The sequence shown here is derived from an EMBL/GenBank/DDBJ whole genome shotgun (WGS) entry which is preliminary data.</text>
</comment>
<organism evidence="1 2">
    <name type="scientific">Sphaerodactylus townsendi</name>
    <dbReference type="NCBI Taxonomy" id="933632"/>
    <lineage>
        <taxon>Eukaryota</taxon>
        <taxon>Metazoa</taxon>
        <taxon>Chordata</taxon>
        <taxon>Craniata</taxon>
        <taxon>Vertebrata</taxon>
        <taxon>Euteleostomi</taxon>
        <taxon>Lepidosauria</taxon>
        <taxon>Squamata</taxon>
        <taxon>Bifurcata</taxon>
        <taxon>Gekkota</taxon>
        <taxon>Sphaerodactylidae</taxon>
        <taxon>Sphaerodactylus</taxon>
    </lineage>
</organism>
<dbReference type="EMBL" id="CM037627">
    <property type="protein sequence ID" value="KAH7989913.1"/>
    <property type="molecule type" value="Genomic_DNA"/>
</dbReference>
<gene>
    <name evidence="1" type="ORF">K3G42_016146</name>
</gene>
<accession>A0ACB8EC15</accession>
<keyword evidence="2" id="KW-1185">Reference proteome</keyword>
<dbReference type="Proteomes" id="UP000827872">
    <property type="component" value="Linkage Group LG14"/>
</dbReference>
<reference evidence="1" key="1">
    <citation type="submission" date="2021-08" db="EMBL/GenBank/DDBJ databases">
        <title>The first chromosome-level gecko genome reveals the dynamic sex chromosomes of Neotropical dwarf geckos (Sphaerodactylidae: Sphaerodactylus).</title>
        <authorList>
            <person name="Pinto B.J."/>
            <person name="Keating S.E."/>
            <person name="Gamble T."/>
        </authorList>
    </citation>
    <scope>NUCLEOTIDE SEQUENCE</scope>
    <source>
        <strain evidence="1">TG3544</strain>
    </source>
</reference>
<name>A0ACB8EC15_9SAUR</name>
<proteinExistence type="predicted"/>
<evidence type="ECO:0000313" key="2">
    <source>
        <dbReference type="Proteomes" id="UP000827872"/>
    </source>
</evidence>
<evidence type="ECO:0000313" key="1">
    <source>
        <dbReference type="EMBL" id="KAH7989913.1"/>
    </source>
</evidence>
<sequence>MDASVFVVWQKHSVVFLGASHRSGNCQDTGYLVPHSSPSPHGDCAFCPWYYGKCSTKTKEVLSKEMLDDKDEKEDHIQKKLFSSPEKDKFTFFNLAVAGKPFQVVMRDHAKLTDVELPTVDWSKRRSA</sequence>